<organism evidence="2 3">
    <name type="scientific">Stylosanthes scabra</name>
    <dbReference type="NCBI Taxonomy" id="79078"/>
    <lineage>
        <taxon>Eukaryota</taxon>
        <taxon>Viridiplantae</taxon>
        <taxon>Streptophyta</taxon>
        <taxon>Embryophyta</taxon>
        <taxon>Tracheophyta</taxon>
        <taxon>Spermatophyta</taxon>
        <taxon>Magnoliopsida</taxon>
        <taxon>eudicotyledons</taxon>
        <taxon>Gunneridae</taxon>
        <taxon>Pentapetalae</taxon>
        <taxon>rosids</taxon>
        <taxon>fabids</taxon>
        <taxon>Fabales</taxon>
        <taxon>Fabaceae</taxon>
        <taxon>Papilionoideae</taxon>
        <taxon>50 kb inversion clade</taxon>
        <taxon>dalbergioids sensu lato</taxon>
        <taxon>Dalbergieae</taxon>
        <taxon>Pterocarpus clade</taxon>
        <taxon>Stylosanthes</taxon>
    </lineage>
</organism>
<accession>A0ABU6YMX6</accession>
<sequence length="188" mass="21215">MVKTKGAPRKVPNGQKRRRCLHCRSTKHNIRTCPIFSKKKDSIDREEESCQPEFEDDLTVEESETNDIVGTQESTPKPKGRTPKEFLSKLKATPKNGLIGKKSTRHKTKEISSSEATLKGKTDTQGIEVSKVETTTSNLESSKYPVHHIPWIYPYQPNNGAMLTPMHPFYSGLPFSHHIHNIGTTSYP</sequence>
<evidence type="ECO:0000256" key="1">
    <source>
        <dbReference type="SAM" id="MobiDB-lite"/>
    </source>
</evidence>
<feature type="region of interest" description="Disordered" evidence="1">
    <location>
        <begin position="40"/>
        <end position="119"/>
    </location>
</feature>
<reference evidence="2 3" key="1">
    <citation type="journal article" date="2023" name="Plants (Basel)">
        <title>Bridging the Gap: Combining Genomics and Transcriptomics Approaches to Understand Stylosanthes scabra, an Orphan Legume from the Brazilian Caatinga.</title>
        <authorList>
            <person name="Ferreira-Neto J.R.C."/>
            <person name="da Silva M.D."/>
            <person name="Binneck E."/>
            <person name="de Melo N.F."/>
            <person name="da Silva R.H."/>
            <person name="de Melo A.L.T.M."/>
            <person name="Pandolfi V."/>
            <person name="Bustamante F.O."/>
            <person name="Brasileiro-Vidal A.C."/>
            <person name="Benko-Iseppon A.M."/>
        </authorList>
    </citation>
    <scope>NUCLEOTIDE SEQUENCE [LARGE SCALE GENOMIC DNA]</scope>
    <source>
        <tissue evidence="2">Leaves</tissue>
    </source>
</reference>
<dbReference type="EMBL" id="JASCZI010242320">
    <property type="protein sequence ID" value="MED6210629.1"/>
    <property type="molecule type" value="Genomic_DNA"/>
</dbReference>
<keyword evidence="3" id="KW-1185">Reference proteome</keyword>
<evidence type="ECO:0000313" key="2">
    <source>
        <dbReference type="EMBL" id="MED6210629.1"/>
    </source>
</evidence>
<proteinExistence type="predicted"/>
<gene>
    <name evidence="2" type="ORF">PIB30_065946</name>
</gene>
<feature type="compositionally biased region" description="Acidic residues" evidence="1">
    <location>
        <begin position="44"/>
        <end position="65"/>
    </location>
</feature>
<feature type="compositionally biased region" description="Polar residues" evidence="1">
    <location>
        <begin position="66"/>
        <end position="75"/>
    </location>
</feature>
<protein>
    <submittedName>
        <fullName evidence="2">Uncharacterized protein</fullName>
    </submittedName>
</protein>
<name>A0ABU6YMX6_9FABA</name>
<comment type="caution">
    <text evidence="2">The sequence shown here is derived from an EMBL/GenBank/DDBJ whole genome shotgun (WGS) entry which is preliminary data.</text>
</comment>
<evidence type="ECO:0000313" key="3">
    <source>
        <dbReference type="Proteomes" id="UP001341840"/>
    </source>
</evidence>
<dbReference type="Proteomes" id="UP001341840">
    <property type="component" value="Unassembled WGS sequence"/>
</dbReference>